<dbReference type="AlphaFoldDB" id="B1YCA9"/>
<protein>
    <recommendedName>
        <fullName evidence="3">Apea-like HEPN domain-containing protein</fullName>
    </recommendedName>
</protein>
<proteinExistence type="predicted"/>
<evidence type="ECO:0008006" key="3">
    <source>
        <dbReference type="Google" id="ProtNLM"/>
    </source>
</evidence>
<dbReference type="KEGG" id="tne:Tneu_0475"/>
<dbReference type="Proteomes" id="UP000001694">
    <property type="component" value="Chromosome"/>
</dbReference>
<dbReference type="HOGENOM" id="CLU_854233_0_0_2"/>
<organism evidence="1 2">
    <name type="scientific">Pyrobaculum neutrophilum (strain DSM 2338 / JCM 9278 / NBRC 100436 / V24Sta)</name>
    <name type="common">Thermoproteus neutrophilus</name>
    <dbReference type="NCBI Taxonomy" id="444157"/>
    <lineage>
        <taxon>Archaea</taxon>
        <taxon>Thermoproteota</taxon>
        <taxon>Thermoprotei</taxon>
        <taxon>Thermoproteales</taxon>
        <taxon>Thermoproteaceae</taxon>
        <taxon>Pyrobaculum</taxon>
    </lineage>
</organism>
<keyword evidence="2" id="KW-1185">Reference proteome</keyword>
<gene>
    <name evidence="1" type="ordered locus">Tneu_0475</name>
</gene>
<reference evidence="1" key="1">
    <citation type="submission" date="2008-03" db="EMBL/GenBank/DDBJ databases">
        <title>Complete sequence of Thermoproteus neutrophilus V24Sta.</title>
        <authorList>
            <consortium name="US DOE Joint Genome Institute"/>
            <person name="Copeland A."/>
            <person name="Lucas S."/>
            <person name="Lapidus A."/>
            <person name="Glavina del Rio T."/>
            <person name="Dalin E."/>
            <person name="Tice H."/>
            <person name="Bruce D."/>
            <person name="Goodwin L."/>
            <person name="Pitluck S."/>
            <person name="Sims D."/>
            <person name="Brettin T."/>
            <person name="Detter J.C."/>
            <person name="Han C."/>
            <person name="Kuske C.R."/>
            <person name="Schmutz J."/>
            <person name="Larimer F."/>
            <person name="Land M."/>
            <person name="Hauser L."/>
            <person name="Kyrpides N."/>
            <person name="Mikhailova N."/>
            <person name="Biddle J.F."/>
            <person name="Zhang Z."/>
            <person name="Fitz-Gibbon S.T."/>
            <person name="Lowe T.M."/>
            <person name="Saltikov C."/>
            <person name="House C.H."/>
            <person name="Richardson P."/>
        </authorList>
    </citation>
    <scope>NUCLEOTIDE SEQUENCE [LARGE SCALE GENOMIC DNA]</scope>
    <source>
        <strain evidence="1">V24Sta</strain>
    </source>
</reference>
<sequence>MGSLNDDFGLEVVIRSVCNEYVEKWKTEGKRYINVSSFEQMYAEDNVTPIEHEFTLRARLPVLNRENPAIPPAIPLLPLRILRRLAIYLTKTLEIQINWDHYEYWAWSAEVFRFFENSSPLLKALRERESIELLYLLFHLCLSRLGYTPQTREGVILNRVVDSVVNRHVKQIISNKFVIGIPIAAATFETVVKLLIELYGDDETKREIGGKKTLGRILSIFEEKVVPRLPQTLREDIQEMNKVIEGIWDIYGSNWRAILRNWRNEFMHGAKTWAPRAFAVYTNYISLLLWHSIPSGEYERMREKIIELRFYADIENYWGFYPPPV</sequence>
<accession>B1YCA9</accession>
<evidence type="ECO:0000313" key="1">
    <source>
        <dbReference type="EMBL" id="ACB39422.1"/>
    </source>
</evidence>
<evidence type="ECO:0000313" key="2">
    <source>
        <dbReference type="Proteomes" id="UP000001694"/>
    </source>
</evidence>
<dbReference type="STRING" id="444157.Tneu_0475"/>
<dbReference type="EMBL" id="CP001014">
    <property type="protein sequence ID" value="ACB39422.1"/>
    <property type="molecule type" value="Genomic_DNA"/>
</dbReference>
<name>B1YCA9_PYRNV</name>